<organism evidence="9 10">
    <name type="scientific">Chelatococcus albus</name>
    <dbReference type="NCBI Taxonomy" id="3047466"/>
    <lineage>
        <taxon>Bacteria</taxon>
        <taxon>Pseudomonadati</taxon>
        <taxon>Pseudomonadota</taxon>
        <taxon>Alphaproteobacteria</taxon>
        <taxon>Hyphomicrobiales</taxon>
        <taxon>Chelatococcaceae</taxon>
        <taxon>Chelatococcus</taxon>
    </lineage>
</organism>
<feature type="transmembrane region" description="Helical" evidence="8">
    <location>
        <begin position="77"/>
        <end position="98"/>
    </location>
</feature>
<evidence type="ECO:0000256" key="5">
    <source>
        <dbReference type="ARBA" id="ARBA00022692"/>
    </source>
</evidence>
<dbReference type="Pfam" id="PF03591">
    <property type="entry name" value="AzlC"/>
    <property type="match status" value="1"/>
</dbReference>
<sequence>MNAPYPVRPASVWAEARAGVRDMAPVMVAAVPIGLLFGTLCRAKGLAPAEVMLMSSLVFAGGAEFAAIGLWTTPAPIAALVFSTLLINARHVLMGVSLRPKMRAFRGWRLYAAFYFLTDESWALAERRALTQPISATYWFVMAALLPIAWVGSTVTGSILGPLLGDPKQLGADFAFTALFIGLVAAFWRGRVTAWTIAASGAASALVEVTAGAPWHVAAGATAGIAAAYFAADPDPADGKDAA</sequence>
<evidence type="ECO:0000256" key="3">
    <source>
        <dbReference type="ARBA" id="ARBA00022448"/>
    </source>
</evidence>
<dbReference type="InterPro" id="IPR011606">
    <property type="entry name" value="Brnchd-chn_aa_trnsp_permease"/>
</dbReference>
<comment type="subcellular location">
    <subcellularLocation>
        <location evidence="1">Cell membrane</location>
        <topology evidence="1">Multi-pass membrane protein</topology>
    </subcellularLocation>
</comment>
<keyword evidence="3" id="KW-0813">Transport</keyword>
<accession>A0ABT7AGU6</accession>
<gene>
    <name evidence="9" type="ORF">QNA08_10160</name>
</gene>
<dbReference type="PANTHER" id="PTHR34979">
    <property type="entry name" value="INNER MEMBRANE PROTEIN YGAZ"/>
    <property type="match status" value="1"/>
</dbReference>
<evidence type="ECO:0000256" key="6">
    <source>
        <dbReference type="ARBA" id="ARBA00022989"/>
    </source>
</evidence>
<protein>
    <submittedName>
        <fullName evidence="9">AzlC family ABC transporter permease</fullName>
    </submittedName>
</protein>
<keyword evidence="6 8" id="KW-1133">Transmembrane helix</keyword>
<dbReference type="Proteomes" id="UP001321492">
    <property type="component" value="Unassembled WGS sequence"/>
</dbReference>
<reference evidence="9 10" key="1">
    <citation type="submission" date="2023-05" db="EMBL/GenBank/DDBJ databases">
        <title>Chelatococcus sp. nov., a moderately thermophilic bacterium isolated from hot spring microbial mat.</title>
        <authorList>
            <person name="Hu C.-J."/>
            <person name="Li W.-J."/>
        </authorList>
    </citation>
    <scope>NUCLEOTIDE SEQUENCE [LARGE SCALE GENOMIC DNA]</scope>
    <source>
        <strain evidence="9 10">SYSU G07232</strain>
    </source>
</reference>
<comment type="similarity">
    <text evidence="2">Belongs to the AzlC family.</text>
</comment>
<evidence type="ECO:0000313" key="9">
    <source>
        <dbReference type="EMBL" id="MDJ1158598.1"/>
    </source>
</evidence>
<name>A0ABT7AGU6_9HYPH</name>
<evidence type="ECO:0000256" key="7">
    <source>
        <dbReference type="ARBA" id="ARBA00023136"/>
    </source>
</evidence>
<dbReference type="PANTHER" id="PTHR34979:SF1">
    <property type="entry name" value="INNER MEMBRANE PROTEIN YGAZ"/>
    <property type="match status" value="1"/>
</dbReference>
<evidence type="ECO:0000256" key="2">
    <source>
        <dbReference type="ARBA" id="ARBA00010735"/>
    </source>
</evidence>
<keyword evidence="4" id="KW-1003">Cell membrane</keyword>
<keyword evidence="7 8" id="KW-0472">Membrane</keyword>
<evidence type="ECO:0000256" key="8">
    <source>
        <dbReference type="SAM" id="Phobius"/>
    </source>
</evidence>
<dbReference type="EMBL" id="JASJEV010000005">
    <property type="protein sequence ID" value="MDJ1158598.1"/>
    <property type="molecule type" value="Genomic_DNA"/>
</dbReference>
<evidence type="ECO:0000313" key="10">
    <source>
        <dbReference type="Proteomes" id="UP001321492"/>
    </source>
</evidence>
<proteinExistence type="inferred from homology"/>
<comment type="caution">
    <text evidence="9">The sequence shown here is derived from an EMBL/GenBank/DDBJ whole genome shotgun (WGS) entry which is preliminary data.</text>
</comment>
<feature type="transmembrane region" description="Helical" evidence="8">
    <location>
        <begin position="53"/>
        <end position="71"/>
    </location>
</feature>
<keyword evidence="5 8" id="KW-0812">Transmembrane</keyword>
<feature type="transmembrane region" description="Helical" evidence="8">
    <location>
        <begin position="23"/>
        <end position="41"/>
    </location>
</feature>
<feature type="transmembrane region" description="Helical" evidence="8">
    <location>
        <begin position="137"/>
        <end position="164"/>
    </location>
</feature>
<evidence type="ECO:0000256" key="4">
    <source>
        <dbReference type="ARBA" id="ARBA00022475"/>
    </source>
</evidence>
<keyword evidence="10" id="KW-1185">Reference proteome</keyword>
<dbReference type="RefSeq" id="WP_283740581.1">
    <property type="nucleotide sequence ID" value="NZ_JASJEV010000005.1"/>
</dbReference>
<evidence type="ECO:0000256" key="1">
    <source>
        <dbReference type="ARBA" id="ARBA00004651"/>
    </source>
</evidence>
<feature type="transmembrane region" description="Helical" evidence="8">
    <location>
        <begin position="170"/>
        <end position="188"/>
    </location>
</feature>